<keyword evidence="8" id="KW-1185">Reference proteome</keyword>
<keyword evidence="5" id="KW-0998">Cell outer membrane</keyword>
<accession>A0A5C7G2M3</accession>
<dbReference type="Pfam" id="PF06629">
    <property type="entry name" value="MipA"/>
    <property type="match status" value="1"/>
</dbReference>
<evidence type="ECO:0000313" key="7">
    <source>
        <dbReference type="EMBL" id="TXF98759.1"/>
    </source>
</evidence>
<evidence type="ECO:0000313" key="8">
    <source>
        <dbReference type="Proteomes" id="UP000321413"/>
    </source>
</evidence>
<protein>
    <submittedName>
        <fullName evidence="7">MipA/OmpV family protein</fullName>
    </submittedName>
</protein>
<comment type="caution">
    <text evidence="7">The sequence shown here is derived from an EMBL/GenBank/DDBJ whole genome shotgun (WGS) entry which is preliminary data.</text>
</comment>
<sequence>MNQALHPFRILAPALACVVPACLVPASAQVVAPEQLAAEALPKTSQWGLGFGAGFDKSPLRDFDDEVDPLPLVLYESKHLSVFGARIDYKLPSYGPLQFRLRARYANDGYEAKDSPYLAGMEERKGGLWLGGAAIWRSGATSVAGEFTAATGDAEGKRIKLELNREFRTGAVTITPRIGAEWYDKDYVDYYYGVRANEVRAGRSAYSGDSSQAIEAGVRFGYAFQRRHNFFVDVSAKSLGSEIKDSPLVERSTESSIKLGYLYAF</sequence>
<comment type="subcellular location">
    <subcellularLocation>
        <location evidence="1">Cell outer membrane</location>
    </subcellularLocation>
</comment>
<dbReference type="PANTHER" id="PTHR38776">
    <property type="entry name" value="MLTA-INTERACTING PROTEIN-RELATED"/>
    <property type="match status" value="1"/>
</dbReference>
<feature type="signal peptide" evidence="6">
    <location>
        <begin position="1"/>
        <end position="28"/>
    </location>
</feature>
<dbReference type="EMBL" id="VPFD01000016">
    <property type="protein sequence ID" value="TXF98759.1"/>
    <property type="molecule type" value="Genomic_DNA"/>
</dbReference>
<proteinExistence type="inferred from homology"/>
<evidence type="ECO:0000256" key="5">
    <source>
        <dbReference type="ARBA" id="ARBA00023237"/>
    </source>
</evidence>
<evidence type="ECO:0000256" key="1">
    <source>
        <dbReference type="ARBA" id="ARBA00004442"/>
    </source>
</evidence>
<evidence type="ECO:0000256" key="2">
    <source>
        <dbReference type="ARBA" id="ARBA00005722"/>
    </source>
</evidence>
<evidence type="ECO:0000256" key="6">
    <source>
        <dbReference type="SAM" id="SignalP"/>
    </source>
</evidence>
<name>A0A5C7G2M3_9BURK</name>
<comment type="similarity">
    <text evidence="2">Belongs to the MipA/OmpV family.</text>
</comment>
<dbReference type="PANTHER" id="PTHR38776:SF1">
    <property type="entry name" value="MLTA-INTERACTING PROTEIN-RELATED"/>
    <property type="match status" value="1"/>
</dbReference>
<dbReference type="Proteomes" id="UP000321413">
    <property type="component" value="Unassembled WGS sequence"/>
</dbReference>
<gene>
    <name evidence="7" type="ORF">FVD38_15840</name>
</gene>
<keyword evidence="4" id="KW-0472">Membrane</keyword>
<organism evidence="7 8">
    <name type="scientific">Massilia arenae</name>
    <dbReference type="NCBI Taxonomy" id="2603288"/>
    <lineage>
        <taxon>Bacteria</taxon>
        <taxon>Pseudomonadati</taxon>
        <taxon>Pseudomonadota</taxon>
        <taxon>Betaproteobacteria</taxon>
        <taxon>Burkholderiales</taxon>
        <taxon>Oxalobacteraceae</taxon>
        <taxon>Telluria group</taxon>
        <taxon>Massilia</taxon>
    </lineage>
</organism>
<reference evidence="7 8" key="1">
    <citation type="submission" date="2019-08" db="EMBL/GenBank/DDBJ databases">
        <title>Massilia golmudensis sp. nov., isolated from sand in the Qinghai-Tibetan Plateau.</title>
        <authorList>
            <person name="Zhang B."/>
        </authorList>
    </citation>
    <scope>NUCLEOTIDE SEQUENCE [LARGE SCALE GENOMIC DNA]</scope>
    <source>
        <strain evidence="7 8">GEM5</strain>
    </source>
</reference>
<dbReference type="RefSeq" id="WP_147935699.1">
    <property type="nucleotide sequence ID" value="NZ_VPFD01000016.1"/>
</dbReference>
<evidence type="ECO:0000256" key="4">
    <source>
        <dbReference type="ARBA" id="ARBA00023136"/>
    </source>
</evidence>
<dbReference type="GO" id="GO:0009279">
    <property type="term" value="C:cell outer membrane"/>
    <property type="evidence" value="ECO:0007669"/>
    <property type="project" value="UniProtKB-SubCell"/>
</dbReference>
<evidence type="ECO:0000256" key="3">
    <source>
        <dbReference type="ARBA" id="ARBA00022729"/>
    </source>
</evidence>
<keyword evidence="3 6" id="KW-0732">Signal</keyword>
<dbReference type="InterPro" id="IPR010583">
    <property type="entry name" value="MipA"/>
</dbReference>
<feature type="chain" id="PRO_5022808492" evidence="6">
    <location>
        <begin position="29"/>
        <end position="265"/>
    </location>
</feature>
<dbReference type="AlphaFoldDB" id="A0A5C7G2M3"/>